<keyword evidence="7" id="KW-1185">Reference proteome</keyword>
<dbReference type="GO" id="GO:0016020">
    <property type="term" value="C:membrane"/>
    <property type="evidence" value="ECO:0007669"/>
    <property type="project" value="UniProtKB-SubCell"/>
</dbReference>
<dbReference type="SUPFAM" id="SSF103473">
    <property type="entry name" value="MFS general substrate transporter"/>
    <property type="match status" value="1"/>
</dbReference>
<dbReference type="Pfam" id="PF00083">
    <property type="entry name" value="Sugar_tr"/>
    <property type="match status" value="1"/>
</dbReference>
<feature type="transmembrane region" description="Helical" evidence="5">
    <location>
        <begin position="105"/>
        <end position="126"/>
    </location>
</feature>
<feature type="transmembrane region" description="Helical" evidence="5">
    <location>
        <begin position="133"/>
        <end position="152"/>
    </location>
</feature>
<feature type="transmembrane region" description="Helical" evidence="5">
    <location>
        <begin position="76"/>
        <end position="93"/>
    </location>
</feature>
<dbReference type="Proteomes" id="UP000827092">
    <property type="component" value="Unassembled WGS sequence"/>
</dbReference>
<dbReference type="AlphaFoldDB" id="A0AAV6U0G6"/>
<feature type="transmembrane region" description="Helical" evidence="5">
    <location>
        <begin position="218"/>
        <end position="238"/>
    </location>
</feature>
<accession>A0AAV6U0G6</accession>
<evidence type="ECO:0000313" key="6">
    <source>
        <dbReference type="EMBL" id="KAG8176994.1"/>
    </source>
</evidence>
<keyword evidence="2 5" id="KW-0812">Transmembrane</keyword>
<gene>
    <name evidence="6" type="ORF">JTE90_005736</name>
</gene>
<dbReference type="InterPro" id="IPR036259">
    <property type="entry name" value="MFS_trans_sf"/>
</dbReference>
<dbReference type="Gene3D" id="1.20.1250.20">
    <property type="entry name" value="MFS general substrate transporter like domains"/>
    <property type="match status" value="1"/>
</dbReference>
<dbReference type="PANTHER" id="PTHR24064">
    <property type="entry name" value="SOLUTE CARRIER FAMILY 22 MEMBER"/>
    <property type="match status" value="1"/>
</dbReference>
<dbReference type="InterPro" id="IPR005828">
    <property type="entry name" value="MFS_sugar_transport-like"/>
</dbReference>
<keyword evidence="4 5" id="KW-0472">Membrane</keyword>
<sequence>FIPESPRWLLSQDKFETAKKIMIEIVNVNGKSENETEMLLCLKAVIERMQKEKEDNSGKSESKSDIFKFPRLRKHFFILAFFSLTIQVGYIGLTYNLVNLHGNEFLNFFLISVVEFPGNFIFWYAMNNVGRRWTATIGFLLTGVFSLFPVIGFKYSDILSSMIGKFLITGCFMVSDQQGTELFPTVLRSSAIAAAKSISGALGLFVPFIAYLSMFGHSLPFVAISCVCLVASGLSTLLPESMNENLPQTVIDAERFGKDQKFFSMNKRIPATKANHLPVAQNEVELQENISPLSEND</sequence>
<comment type="subcellular location">
    <subcellularLocation>
        <location evidence="1">Membrane</location>
        <topology evidence="1">Multi-pass membrane protein</topology>
    </subcellularLocation>
</comment>
<dbReference type="EMBL" id="JAFNEN010000831">
    <property type="protein sequence ID" value="KAG8176994.1"/>
    <property type="molecule type" value="Genomic_DNA"/>
</dbReference>
<evidence type="ECO:0000256" key="2">
    <source>
        <dbReference type="ARBA" id="ARBA00022692"/>
    </source>
</evidence>
<keyword evidence="3 5" id="KW-1133">Transmembrane helix</keyword>
<dbReference type="GO" id="GO:0022857">
    <property type="term" value="F:transmembrane transporter activity"/>
    <property type="evidence" value="ECO:0007669"/>
    <property type="project" value="InterPro"/>
</dbReference>
<organism evidence="6 7">
    <name type="scientific">Oedothorax gibbosus</name>
    <dbReference type="NCBI Taxonomy" id="931172"/>
    <lineage>
        <taxon>Eukaryota</taxon>
        <taxon>Metazoa</taxon>
        <taxon>Ecdysozoa</taxon>
        <taxon>Arthropoda</taxon>
        <taxon>Chelicerata</taxon>
        <taxon>Arachnida</taxon>
        <taxon>Araneae</taxon>
        <taxon>Araneomorphae</taxon>
        <taxon>Entelegynae</taxon>
        <taxon>Araneoidea</taxon>
        <taxon>Linyphiidae</taxon>
        <taxon>Erigoninae</taxon>
        <taxon>Oedothorax</taxon>
    </lineage>
</organism>
<evidence type="ECO:0000256" key="4">
    <source>
        <dbReference type="ARBA" id="ARBA00023136"/>
    </source>
</evidence>
<comment type="caution">
    <text evidence="6">The sequence shown here is derived from an EMBL/GenBank/DDBJ whole genome shotgun (WGS) entry which is preliminary data.</text>
</comment>
<evidence type="ECO:0000256" key="1">
    <source>
        <dbReference type="ARBA" id="ARBA00004141"/>
    </source>
</evidence>
<reference evidence="6 7" key="1">
    <citation type="journal article" date="2022" name="Nat. Ecol. Evol.">
        <title>A masculinizing supergene underlies an exaggerated male reproductive morph in a spider.</title>
        <authorList>
            <person name="Hendrickx F."/>
            <person name="De Corte Z."/>
            <person name="Sonet G."/>
            <person name="Van Belleghem S.M."/>
            <person name="Kostlbacher S."/>
            <person name="Vangestel C."/>
        </authorList>
    </citation>
    <scope>NUCLEOTIDE SEQUENCE [LARGE SCALE GENOMIC DNA]</scope>
    <source>
        <strain evidence="6">W744_W776</strain>
    </source>
</reference>
<evidence type="ECO:0000256" key="5">
    <source>
        <dbReference type="SAM" id="Phobius"/>
    </source>
</evidence>
<name>A0AAV6U0G6_9ARAC</name>
<evidence type="ECO:0000256" key="3">
    <source>
        <dbReference type="ARBA" id="ARBA00022989"/>
    </source>
</evidence>
<evidence type="ECO:0000313" key="7">
    <source>
        <dbReference type="Proteomes" id="UP000827092"/>
    </source>
</evidence>
<feature type="transmembrane region" description="Helical" evidence="5">
    <location>
        <begin position="186"/>
        <end position="212"/>
    </location>
</feature>
<proteinExistence type="predicted"/>
<protein>
    <submittedName>
        <fullName evidence="6">Uncharacterized protein</fullName>
    </submittedName>
</protein>
<feature type="non-terminal residue" evidence="6">
    <location>
        <position position="1"/>
    </location>
</feature>